<dbReference type="Proteomes" id="UP000251993">
    <property type="component" value="Chromosome"/>
</dbReference>
<dbReference type="SUPFAM" id="SSF50998">
    <property type="entry name" value="Quinoprotein alcohol dehydrogenase-like"/>
    <property type="match status" value="1"/>
</dbReference>
<dbReference type="InterPro" id="IPR055015">
    <property type="entry name" value="GCX_COOH"/>
</dbReference>
<sequence>MKQFCTTIFYLLLFVQSYGQQLLKDVYGTNASTLDVANAVNISGVVYYTASSEKGTLLYKTDGTPSGTVLLDMTAIGDYIQSPTNLTNFNGSLIFLAHKRGSGYSLFKTNGSITGTTELFNTASGNSYMNVLGVLNNVLYFSFLQDSTGVELWRTNGTAAGTYMVKNINLGSADSNPKSFKVIGTKAYFQANNGVNGAELWRTDGTATGTVMVKDINTGVLGSYPDHFAVVDTTLFFQATNGANGCELWKSNGAGTVLVKDIHAGGVGSTPSNLQVLNNQLYFTAYDSVSTRLWKSNGTALGTQVVKDSLRHVTNPVVFNNQLFFVASEGLKGFELWKSDGTSAGTTLLKDISPSSGAYDEETFGSNPGFTVAGTTLFFFANDGFNGRELWKTNGTTAGTALVKNIADSTVSSYFETNATFAFGNKIAFMRASSPNDAYEMWVSDGTSAGTVLVKSLNLSLGLELARVVPMALGTSVLFTAYSSASGFELYRTDGTQANTTLVKDMNTETVNSSVNSFGRVVHFNNATFFTANDGKWGTELWRADSTAANASLYADFTKNTSESLGHSAGATAFSTYFNNFTVFQNELYWMVNGRYLWKTNGETAPTKVFDTFAPTTQKVLFATLNNELYFLSNGLYKSSQSGFYKITDKITGAPARSYSDADSSVKMIAYKGFLYFAAQGSDSTGVELWRTNGTDSATTLVKDINAGMASSMPYGFVVYKDTLYFIANTDSAGYELWRSDGTAVGTKLVKDIYVGPASSFRRNPYFEESYGALIIYNDKLFFRASDATNGTELWQSDGTAAGTGLVKDITLGTGGSNPFSLVTFKNELYFLANQQLWKSDGTAAGTQLLKSTLFSDYRMTKGDSSLYLNAYESSPAPSLQHKSYELYRSDGTNSSTLRLTDIDAGIRNSSPQLVSTHNGRVYFSAYRADVGREFWSMRPECPQEYIFSNPGETTASGAIHRFKVMNRIEAANLLQTNTDVFYQAGKSVEFKPGFEVKAGAVFKALIEGCGTD</sequence>
<dbReference type="NCBIfam" id="TIGR04534">
    <property type="entry name" value="ELWxxDGT_rpt"/>
    <property type="match status" value="2"/>
</dbReference>
<evidence type="ECO:0000313" key="1">
    <source>
        <dbReference type="EMBL" id="AXE20371.1"/>
    </source>
</evidence>
<protein>
    <recommendedName>
        <fullName evidence="3">ELWxxDGT repeat-containing protein</fullName>
    </recommendedName>
</protein>
<name>A0A344TP00_9BACT</name>
<proteinExistence type="predicted"/>
<organism evidence="1 2">
    <name type="scientific">Runella rosea</name>
    <dbReference type="NCBI Taxonomy" id="2259595"/>
    <lineage>
        <taxon>Bacteria</taxon>
        <taxon>Pseudomonadati</taxon>
        <taxon>Bacteroidota</taxon>
        <taxon>Cytophagia</taxon>
        <taxon>Cytophagales</taxon>
        <taxon>Spirosomataceae</taxon>
        <taxon>Runella</taxon>
    </lineage>
</organism>
<dbReference type="KEGG" id="run:DR864_22815"/>
<dbReference type="NCBIfam" id="NF045639">
    <property type="entry name" value="GCX_COOH"/>
    <property type="match status" value="1"/>
</dbReference>
<dbReference type="InterPro" id="IPR030916">
    <property type="entry name" value="ELWxxDGT_rpt"/>
</dbReference>
<dbReference type="RefSeq" id="WP_114069134.1">
    <property type="nucleotide sequence ID" value="NZ_CP030850.1"/>
</dbReference>
<accession>A0A344TP00</accession>
<evidence type="ECO:0000313" key="2">
    <source>
        <dbReference type="Proteomes" id="UP000251993"/>
    </source>
</evidence>
<dbReference type="EMBL" id="CP030850">
    <property type="protein sequence ID" value="AXE20371.1"/>
    <property type="molecule type" value="Genomic_DNA"/>
</dbReference>
<gene>
    <name evidence="1" type="ORF">DR864_22815</name>
</gene>
<reference evidence="1 2" key="1">
    <citation type="submission" date="2018-07" db="EMBL/GenBank/DDBJ databases">
        <title>Genome sequencing of Runella.</title>
        <authorList>
            <person name="Baek M.-G."/>
            <person name="Yi H."/>
        </authorList>
    </citation>
    <scope>NUCLEOTIDE SEQUENCE [LARGE SCALE GENOMIC DNA]</scope>
    <source>
        <strain evidence="1 2">HYN0085</strain>
    </source>
</reference>
<dbReference type="AlphaFoldDB" id="A0A344TP00"/>
<dbReference type="OrthoDB" id="1489153at2"/>
<evidence type="ECO:0008006" key="3">
    <source>
        <dbReference type="Google" id="ProtNLM"/>
    </source>
</evidence>
<dbReference type="InterPro" id="IPR011047">
    <property type="entry name" value="Quinoprotein_ADH-like_sf"/>
</dbReference>
<keyword evidence="2" id="KW-1185">Reference proteome</keyword>